<feature type="domain" description="YjeF C-terminal" evidence="7">
    <location>
        <begin position="3"/>
        <end position="287"/>
    </location>
</feature>
<feature type="binding site" evidence="6">
    <location>
        <position position="227"/>
    </location>
    <ligand>
        <name>AMP</name>
        <dbReference type="ChEBI" id="CHEBI:456215"/>
    </ligand>
</feature>
<evidence type="ECO:0000256" key="3">
    <source>
        <dbReference type="ARBA" id="ARBA00022857"/>
    </source>
</evidence>
<keyword evidence="3 6" id="KW-0521">NADP</keyword>
<comment type="function">
    <text evidence="6">Catalyzes the dehydration of the S-form of NAD(P)HX at the expense of ADP, which is converted to AMP. Together with NAD(P)HX epimerase, which catalyzes the epimerization of the S- and R-forms, the enzyme allows the repair of both epimers of NAD(P)HX, a damaged form of NAD(P)H that is a result of enzymatic or heat-dependent hydration.</text>
</comment>
<dbReference type="AlphaFoldDB" id="A0A517N5Y4"/>
<keyword evidence="1 6" id="KW-0547">Nucleotide-binding</keyword>
<keyword evidence="4 6" id="KW-0520">NAD</keyword>
<feature type="binding site" evidence="6">
    <location>
        <position position="228"/>
    </location>
    <ligand>
        <name>(6S)-NADPHX</name>
        <dbReference type="ChEBI" id="CHEBI:64076"/>
    </ligand>
</feature>
<comment type="similarity">
    <text evidence="6">Belongs to the NnrD/CARKD family.</text>
</comment>
<comment type="cofactor">
    <cofactor evidence="6">
        <name>Mg(2+)</name>
        <dbReference type="ChEBI" id="CHEBI:18420"/>
    </cofactor>
</comment>
<feature type="binding site" evidence="6">
    <location>
        <begin position="199"/>
        <end position="203"/>
    </location>
    <ligand>
        <name>AMP</name>
        <dbReference type="ChEBI" id="CHEBI:456215"/>
    </ligand>
</feature>
<dbReference type="PROSITE" id="PS01050">
    <property type="entry name" value="YJEF_C_2"/>
    <property type="match status" value="1"/>
</dbReference>
<protein>
    <recommendedName>
        <fullName evidence="6">ADP-dependent (S)-NAD(P)H-hydrate dehydratase</fullName>
        <ecNumber evidence="6">4.2.1.136</ecNumber>
    </recommendedName>
    <alternativeName>
        <fullName evidence="6">ADP-dependent NAD(P)HX dehydratase</fullName>
    </alternativeName>
</protein>
<dbReference type="HAMAP" id="MF_01965">
    <property type="entry name" value="NADHX_dehydratase"/>
    <property type="match status" value="1"/>
</dbReference>
<keyword evidence="5 6" id="KW-0456">Lyase</keyword>
<dbReference type="InterPro" id="IPR017953">
    <property type="entry name" value="Carbohydrate_kinase_pred_CS"/>
</dbReference>
<evidence type="ECO:0000256" key="4">
    <source>
        <dbReference type="ARBA" id="ARBA00023027"/>
    </source>
</evidence>
<dbReference type="PANTHER" id="PTHR12592:SF0">
    <property type="entry name" value="ATP-DEPENDENT (S)-NAD(P)H-HYDRATE DEHYDRATASE"/>
    <property type="match status" value="1"/>
</dbReference>
<comment type="catalytic activity">
    <reaction evidence="6">
        <text>(6S)-NADPHX + ADP = AMP + phosphate + NADPH + H(+)</text>
        <dbReference type="Rhea" id="RHEA:32235"/>
        <dbReference type="ChEBI" id="CHEBI:15378"/>
        <dbReference type="ChEBI" id="CHEBI:43474"/>
        <dbReference type="ChEBI" id="CHEBI:57783"/>
        <dbReference type="ChEBI" id="CHEBI:64076"/>
        <dbReference type="ChEBI" id="CHEBI:456215"/>
        <dbReference type="ChEBI" id="CHEBI:456216"/>
        <dbReference type="EC" id="4.2.1.136"/>
    </reaction>
</comment>
<evidence type="ECO:0000256" key="1">
    <source>
        <dbReference type="ARBA" id="ARBA00022741"/>
    </source>
</evidence>
<comment type="caution">
    <text evidence="6">Lacks conserved residue(s) required for the propagation of feature annotation.</text>
</comment>
<evidence type="ECO:0000256" key="5">
    <source>
        <dbReference type="ARBA" id="ARBA00023239"/>
    </source>
</evidence>
<reference evidence="8 9" key="1">
    <citation type="submission" date="2019-02" db="EMBL/GenBank/DDBJ databases">
        <title>Deep-cultivation of Planctomycetes and their phenomic and genomic characterization uncovers novel biology.</title>
        <authorList>
            <person name="Wiegand S."/>
            <person name="Jogler M."/>
            <person name="Boedeker C."/>
            <person name="Pinto D."/>
            <person name="Vollmers J."/>
            <person name="Rivas-Marin E."/>
            <person name="Kohn T."/>
            <person name="Peeters S.H."/>
            <person name="Heuer A."/>
            <person name="Rast P."/>
            <person name="Oberbeckmann S."/>
            <person name="Bunk B."/>
            <person name="Jeske O."/>
            <person name="Meyerdierks A."/>
            <person name="Storesund J.E."/>
            <person name="Kallscheuer N."/>
            <person name="Luecker S."/>
            <person name="Lage O.M."/>
            <person name="Pohl T."/>
            <person name="Merkel B.J."/>
            <person name="Hornburger P."/>
            <person name="Mueller R.-W."/>
            <person name="Bruemmer F."/>
            <person name="Labrenz M."/>
            <person name="Spormann A.M."/>
            <person name="Op den Camp H."/>
            <person name="Overmann J."/>
            <person name="Amann R."/>
            <person name="Jetten M.S.M."/>
            <person name="Mascher T."/>
            <person name="Medema M.H."/>
            <person name="Devos D.P."/>
            <person name="Kaster A.-K."/>
            <person name="Ovreas L."/>
            <person name="Rohde M."/>
            <person name="Galperin M.Y."/>
            <person name="Jogler C."/>
        </authorList>
    </citation>
    <scope>NUCLEOTIDE SEQUENCE [LARGE SCALE GENOMIC DNA]</scope>
    <source>
        <strain evidence="8 9">K22_7</strain>
    </source>
</reference>
<dbReference type="NCBIfam" id="TIGR00196">
    <property type="entry name" value="yjeF_cterm"/>
    <property type="match status" value="1"/>
</dbReference>
<dbReference type="EMBL" id="CP036525">
    <property type="protein sequence ID" value="QDT02521.1"/>
    <property type="molecule type" value="Genomic_DNA"/>
</dbReference>
<comment type="catalytic activity">
    <reaction evidence="6">
        <text>(6S)-NADHX + ADP = AMP + phosphate + NADH + H(+)</text>
        <dbReference type="Rhea" id="RHEA:32223"/>
        <dbReference type="ChEBI" id="CHEBI:15378"/>
        <dbReference type="ChEBI" id="CHEBI:43474"/>
        <dbReference type="ChEBI" id="CHEBI:57945"/>
        <dbReference type="ChEBI" id="CHEBI:64074"/>
        <dbReference type="ChEBI" id="CHEBI:456215"/>
        <dbReference type="ChEBI" id="CHEBI:456216"/>
        <dbReference type="EC" id="4.2.1.136"/>
    </reaction>
</comment>
<organism evidence="8 9">
    <name type="scientific">Rubripirellula lacrimiformis</name>
    <dbReference type="NCBI Taxonomy" id="1930273"/>
    <lineage>
        <taxon>Bacteria</taxon>
        <taxon>Pseudomonadati</taxon>
        <taxon>Planctomycetota</taxon>
        <taxon>Planctomycetia</taxon>
        <taxon>Pirellulales</taxon>
        <taxon>Pirellulaceae</taxon>
        <taxon>Rubripirellula</taxon>
    </lineage>
</organism>
<keyword evidence="2 6" id="KW-0067">ATP-binding</keyword>
<evidence type="ECO:0000256" key="2">
    <source>
        <dbReference type="ARBA" id="ARBA00022840"/>
    </source>
</evidence>
<sequence>MNAPPLPPVHLPARNSDAHKGNFGRVMLVGGSRGMSGSIALSSMAALKTGSGLVTAAVPDRCLETVASFHPCMMVVPLADDAQGRFATEAALALPAKLKPLDAIACGPGMTMAAGSVRIVERLLQTTALPRVLDADAINVLALMDWPAPENVQSSGRLVLTPHPGELHRLTGVPPSDREQQISIAQILAERTGAVIVVKGGPTVVVSGDQRWTNTTGNPGMATGGSGDVLTGVITSLLGQKMDPWDATRLGVWVHGRAGDLAAAQHGEAGMTALDILEQLPHVIRQCVE</sequence>
<feature type="binding site" evidence="6">
    <location>
        <position position="109"/>
    </location>
    <ligand>
        <name>(6S)-NADPHX</name>
        <dbReference type="ChEBI" id="CHEBI:64076"/>
    </ligand>
</feature>
<proteinExistence type="inferred from homology"/>
<gene>
    <name evidence="6" type="primary">nnrD</name>
    <name evidence="8" type="ORF">K227x_08990</name>
</gene>
<dbReference type="InterPro" id="IPR029056">
    <property type="entry name" value="Ribokinase-like"/>
</dbReference>
<dbReference type="SUPFAM" id="SSF53613">
    <property type="entry name" value="Ribokinase-like"/>
    <property type="match status" value="1"/>
</dbReference>
<dbReference type="KEGG" id="rlc:K227x_08990"/>
<dbReference type="GO" id="GO:0046496">
    <property type="term" value="P:nicotinamide nucleotide metabolic process"/>
    <property type="evidence" value="ECO:0007669"/>
    <property type="project" value="UniProtKB-UniRule"/>
</dbReference>
<dbReference type="RefSeq" id="WP_145168212.1">
    <property type="nucleotide sequence ID" value="NZ_CP036525.1"/>
</dbReference>
<dbReference type="OrthoDB" id="9806925at2"/>
<dbReference type="GO" id="GO:0110051">
    <property type="term" value="P:metabolite repair"/>
    <property type="evidence" value="ECO:0007669"/>
    <property type="project" value="TreeGrafter"/>
</dbReference>
<evidence type="ECO:0000256" key="6">
    <source>
        <dbReference type="HAMAP-Rule" id="MF_01965"/>
    </source>
</evidence>
<dbReference type="GO" id="GO:0052856">
    <property type="term" value="F:NAD(P)HX epimerase activity"/>
    <property type="evidence" value="ECO:0007669"/>
    <property type="project" value="TreeGrafter"/>
</dbReference>
<dbReference type="Gene3D" id="3.40.1190.20">
    <property type="match status" value="1"/>
</dbReference>
<dbReference type="InterPro" id="IPR000631">
    <property type="entry name" value="CARKD"/>
</dbReference>
<evidence type="ECO:0000259" key="7">
    <source>
        <dbReference type="PROSITE" id="PS51383"/>
    </source>
</evidence>
<evidence type="ECO:0000313" key="9">
    <source>
        <dbReference type="Proteomes" id="UP000318538"/>
    </source>
</evidence>
<accession>A0A517N5Y4</accession>
<keyword evidence="9" id="KW-1185">Reference proteome</keyword>
<dbReference type="PANTHER" id="PTHR12592">
    <property type="entry name" value="ATP-DEPENDENT (S)-NAD(P)H-HYDRATE DEHYDRATASE FAMILY MEMBER"/>
    <property type="match status" value="1"/>
</dbReference>
<name>A0A517N5Y4_9BACT</name>
<evidence type="ECO:0000313" key="8">
    <source>
        <dbReference type="EMBL" id="QDT02521.1"/>
    </source>
</evidence>
<comment type="subunit">
    <text evidence="6">Homotetramer.</text>
</comment>
<dbReference type="EC" id="4.2.1.136" evidence="6"/>
<dbReference type="Proteomes" id="UP000318538">
    <property type="component" value="Chromosome"/>
</dbReference>
<feature type="binding site" evidence="6">
    <location>
        <position position="163"/>
    </location>
    <ligand>
        <name>(6S)-NADPHX</name>
        <dbReference type="ChEBI" id="CHEBI:64076"/>
    </ligand>
</feature>
<dbReference type="GO" id="GO:0005524">
    <property type="term" value="F:ATP binding"/>
    <property type="evidence" value="ECO:0007669"/>
    <property type="project" value="UniProtKB-KW"/>
</dbReference>
<dbReference type="Pfam" id="PF01256">
    <property type="entry name" value="Carb_kinase"/>
    <property type="match status" value="1"/>
</dbReference>
<dbReference type="PROSITE" id="PS51383">
    <property type="entry name" value="YJEF_C_3"/>
    <property type="match status" value="1"/>
</dbReference>
<dbReference type="GO" id="GO:0052855">
    <property type="term" value="F:ADP-dependent NAD(P)H-hydrate dehydratase activity"/>
    <property type="evidence" value="ECO:0007669"/>
    <property type="project" value="UniProtKB-UniRule"/>
</dbReference>
<dbReference type="CDD" id="cd01171">
    <property type="entry name" value="YXKO-related"/>
    <property type="match status" value="1"/>
</dbReference>